<gene>
    <name evidence="2" type="ORF">XCCB100_0350</name>
</gene>
<evidence type="ECO:0000313" key="3">
    <source>
        <dbReference type="Proteomes" id="UP000001188"/>
    </source>
</evidence>
<dbReference type="CDD" id="cd16362">
    <property type="entry name" value="TflA"/>
    <property type="match status" value="1"/>
</dbReference>
<dbReference type="InterPro" id="IPR029068">
    <property type="entry name" value="Glyas_Bleomycin-R_OHBP_Dase"/>
</dbReference>
<dbReference type="HOGENOM" id="CLU_1359964_0_0_6"/>
<proteinExistence type="predicted"/>
<organism evidence="2 3">
    <name type="scientific">Xanthomonas campestris pv. campestris (strain B100)</name>
    <dbReference type="NCBI Taxonomy" id="509169"/>
    <lineage>
        <taxon>Bacteria</taxon>
        <taxon>Pseudomonadati</taxon>
        <taxon>Pseudomonadota</taxon>
        <taxon>Gammaproteobacteria</taxon>
        <taxon>Lysobacterales</taxon>
        <taxon>Lysobacteraceae</taxon>
        <taxon>Xanthomonas</taxon>
    </lineage>
</organism>
<dbReference type="AlphaFoldDB" id="B0RM94"/>
<evidence type="ECO:0000259" key="1">
    <source>
        <dbReference type="Pfam" id="PF18029"/>
    </source>
</evidence>
<dbReference type="SUPFAM" id="SSF54593">
    <property type="entry name" value="Glyoxalase/Bleomycin resistance protein/Dihydroxybiphenyl dioxygenase"/>
    <property type="match status" value="1"/>
</dbReference>
<dbReference type="InterPro" id="IPR041581">
    <property type="entry name" value="Glyoxalase_6"/>
</dbReference>
<reference evidence="2 3" key="1">
    <citation type="journal article" date="2008" name="J. Biotechnol.">
        <title>The genome of Xanthomonas campestris pv. campestris B100 and its use for the reconstruction of metabolic pathways involved in xanthan biosynthesis.</title>
        <authorList>
            <person name="Vorholter F.J."/>
            <person name="Schneiker S."/>
            <person name="Goesmann A."/>
            <person name="Krause L."/>
            <person name="Bekel T."/>
            <person name="Kaiser O."/>
            <person name="Linke B."/>
            <person name="Patschkowski T."/>
            <person name="Ruckert C."/>
            <person name="Schmid J."/>
            <person name="Sidhu V.K."/>
            <person name="Sieber V."/>
            <person name="Tauch A."/>
            <person name="Watt S.A."/>
            <person name="Weisshaar B."/>
            <person name="Becker A."/>
            <person name="Niehaus K."/>
            <person name="Puhler A."/>
        </authorList>
    </citation>
    <scope>NUCLEOTIDE SEQUENCE [LARGE SCALE GENOMIC DNA]</scope>
    <source>
        <strain evidence="2 3">B100</strain>
    </source>
</reference>
<dbReference type="Pfam" id="PF18029">
    <property type="entry name" value="Glyoxalase_6"/>
    <property type="match status" value="1"/>
</dbReference>
<dbReference type="Gene3D" id="3.10.180.10">
    <property type="entry name" value="2,3-Dihydroxybiphenyl 1,2-Dioxygenase, domain 1"/>
    <property type="match status" value="1"/>
</dbReference>
<dbReference type="EMBL" id="AM920689">
    <property type="protein sequence ID" value="CAP49681.1"/>
    <property type="molecule type" value="Genomic_DNA"/>
</dbReference>
<protein>
    <recommendedName>
        <fullName evidence="1">Glyoxalase-like domain-containing protein</fullName>
    </recommendedName>
</protein>
<feature type="domain" description="Glyoxalase-like" evidence="1">
    <location>
        <begin position="84"/>
        <end position="193"/>
    </location>
</feature>
<name>B0RM94_XANCB</name>
<accession>B0RM94</accession>
<dbReference type="KEGG" id="xca:xcc-b100_0350"/>
<evidence type="ECO:0000313" key="2">
    <source>
        <dbReference type="EMBL" id="CAP49681.1"/>
    </source>
</evidence>
<dbReference type="Proteomes" id="UP000001188">
    <property type="component" value="Chromosome"/>
</dbReference>
<sequence length="201" mass="21663">MPGNQSSCQNCCAAVRRARPALGIRMYPRTLRFLRAVRTHLTAARYVLLAALSSCLEHCWGRLGAANQTRGHAMSQAASSGLFIYAKDLERVAAFYQRVLGMQAIHSSKELVVLNAAALQLVIHAVPEAIAASITIADPPNRRENTALKFFFTVPSIAQLVELAAALGGEILPAQWRGPGFVACNAVDPEGNVSQLRERAA</sequence>